<gene>
    <name evidence="17" type="primary">murA_14</name>
    <name evidence="17" type="ORF">SDC9_69180</name>
</gene>
<dbReference type="InterPro" id="IPR010982">
    <property type="entry name" value="Lambda_DNA-bd_dom_sf"/>
</dbReference>
<keyword evidence="8" id="KW-0131">Cell cycle</keyword>
<dbReference type="InterPro" id="IPR036968">
    <property type="entry name" value="Enolpyruvate_Tfrase_sf"/>
</dbReference>
<dbReference type="InterPro" id="IPR005750">
    <property type="entry name" value="UDP_GlcNAc_COvinyl_MurA"/>
</dbReference>
<accession>A0A644Y2F3</accession>
<evidence type="ECO:0000313" key="17">
    <source>
        <dbReference type="EMBL" id="MPM22722.1"/>
    </source>
</evidence>
<evidence type="ECO:0000256" key="4">
    <source>
        <dbReference type="ARBA" id="ARBA00022618"/>
    </source>
</evidence>
<dbReference type="InterPro" id="IPR050068">
    <property type="entry name" value="MurA_subfamily"/>
</dbReference>
<comment type="similarity">
    <text evidence="10">Belongs to the EPSP synthase family. MurA subfamily.</text>
</comment>
<dbReference type="PROSITE" id="PS50943">
    <property type="entry name" value="HTH_CROC1"/>
    <property type="match status" value="1"/>
</dbReference>
<name>A0A644Y2F3_9ZZZZ</name>
<comment type="catalytic activity">
    <reaction evidence="15">
        <text>phosphoenolpyruvate + UDP-N-acetyl-alpha-D-glucosamine = UDP-N-acetyl-3-O-(1-carboxyvinyl)-alpha-D-glucosamine + phosphate</text>
        <dbReference type="Rhea" id="RHEA:18681"/>
        <dbReference type="ChEBI" id="CHEBI:43474"/>
        <dbReference type="ChEBI" id="CHEBI:57705"/>
        <dbReference type="ChEBI" id="CHEBI:58702"/>
        <dbReference type="ChEBI" id="CHEBI:68483"/>
        <dbReference type="EC" id="2.5.1.7"/>
    </reaction>
</comment>
<keyword evidence="5 17" id="KW-0808">Transferase</keyword>
<evidence type="ECO:0000256" key="8">
    <source>
        <dbReference type="ARBA" id="ARBA00023306"/>
    </source>
</evidence>
<dbReference type="PANTHER" id="PTHR43783:SF1">
    <property type="entry name" value="UDP-N-ACETYLGLUCOSAMINE 1-CARBOXYVINYLTRANSFERASE"/>
    <property type="match status" value="1"/>
</dbReference>
<dbReference type="Gene3D" id="3.65.10.10">
    <property type="entry name" value="Enolpyruvate transferase domain"/>
    <property type="match status" value="2"/>
</dbReference>
<dbReference type="EC" id="2.5.1.7" evidence="11"/>
<evidence type="ECO:0000256" key="6">
    <source>
        <dbReference type="ARBA" id="ARBA00022960"/>
    </source>
</evidence>
<dbReference type="InterPro" id="IPR013792">
    <property type="entry name" value="RNA3'P_cycl/enolpyr_Trfase_a/b"/>
</dbReference>
<dbReference type="Gene3D" id="1.10.260.40">
    <property type="entry name" value="lambda repressor-like DNA-binding domains"/>
    <property type="match status" value="1"/>
</dbReference>
<proteinExistence type="inferred from homology"/>
<dbReference type="SMART" id="SM00530">
    <property type="entry name" value="HTH_XRE"/>
    <property type="match status" value="1"/>
</dbReference>
<dbReference type="Pfam" id="PF01381">
    <property type="entry name" value="HTH_3"/>
    <property type="match status" value="1"/>
</dbReference>
<evidence type="ECO:0000256" key="7">
    <source>
        <dbReference type="ARBA" id="ARBA00022984"/>
    </source>
</evidence>
<protein>
    <recommendedName>
        <fullName evidence="12">UDP-N-acetylglucosamine 1-carboxyvinyltransferase</fullName>
        <ecNumber evidence="11">2.5.1.7</ecNumber>
    </recommendedName>
    <alternativeName>
        <fullName evidence="13">Enoylpyruvate transferase</fullName>
    </alternativeName>
    <alternativeName>
        <fullName evidence="14">UDP-N-acetylglucosamine enolpyruvyl transferase</fullName>
    </alternativeName>
</protein>
<dbReference type="NCBIfam" id="NF006873">
    <property type="entry name" value="PRK09369.1"/>
    <property type="match status" value="1"/>
</dbReference>
<comment type="pathway">
    <text evidence="2">Cell wall biogenesis; peptidoglycan biosynthesis.</text>
</comment>
<evidence type="ECO:0000256" key="12">
    <source>
        <dbReference type="ARBA" id="ARBA00039754"/>
    </source>
</evidence>
<dbReference type="GO" id="GO:0008760">
    <property type="term" value="F:UDP-N-acetylglucosamine 1-carboxyvinyltransferase activity"/>
    <property type="evidence" value="ECO:0007669"/>
    <property type="project" value="UniProtKB-EC"/>
</dbReference>
<comment type="caution">
    <text evidence="17">The sequence shown here is derived from an EMBL/GenBank/DDBJ whole genome shotgun (WGS) entry which is preliminary data.</text>
</comment>
<evidence type="ECO:0000256" key="1">
    <source>
        <dbReference type="ARBA" id="ARBA00004496"/>
    </source>
</evidence>
<dbReference type="SUPFAM" id="SSF55205">
    <property type="entry name" value="EPT/RTPC-like"/>
    <property type="match status" value="1"/>
</dbReference>
<evidence type="ECO:0000259" key="16">
    <source>
        <dbReference type="PROSITE" id="PS50943"/>
    </source>
</evidence>
<dbReference type="GO" id="GO:0005737">
    <property type="term" value="C:cytoplasm"/>
    <property type="evidence" value="ECO:0007669"/>
    <property type="project" value="UniProtKB-SubCell"/>
</dbReference>
<evidence type="ECO:0000256" key="2">
    <source>
        <dbReference type="ARBA" id="ARBA00004752"/>
    </source>
</evidence>
<evidence type="ECO:0000256" key="5">
    <source>
        <dbReference type="ARBA" id="ARBA00022679"/>
    </source>
</evidence>
<evidence type="ECO:0000256" key="15">
    <source>
        <dbReference type="ARBA" id="ARBA00047527"/>
    </source>
</evidence>
<feature type="domain" description="HTH cro/C1-type" evidence="16">
    <location>
        <begin position="78"/>
        <end position="132"/>
    </location>
</feature>
<dbReference type="InterPro" id="IPR001387">
    <property type="entry name" value="Cro/C1-type_HTH"/>
</dbReference>
<keyword evidence="6" id="KW-0133">Cell shape</keyword>
<dbReference type="GO" id="GO:0003677">
    <property type="term" value="F:DNA binding"/>
    <property type="evidence" value="ECO:0007669"/>
    <property type="project" value="InterPro"/>
</dbReference>
<keyword evidence="4" id="KW-0132">Cell division</keyword>
<keyword evidence="9" id="KW-0961">Cell wall biogenesis/degradation</keyword>
<dbReference type="GO" id="GO:0071555">
    <property type="term" value="P:cell wall organization"/>
    <property type="evidence" value="ECO:0007669"/>
    <property type="project" value="UniProtKB-KW"/>
</dbReference>
<dbReference type="SUPFAM" id="SSF47413">
    <property type="entry name" value="lambda repressor-like DNA-binding domains"/>
    <property type="match status" value="1"/>
</dbReference>
<evidence type="ECO:0000256" key="9">
    <source>
        <dbReference type="ARBA" id="ARBA00023316"/>
    </source>
</evidence>
<dbReference type="GO" id="GO:0009252">
    <property type="term" value="P:peptidoglycan biosynthetic process"/>
    <property type="evidence" value="ECO:0007669"/>
    <property type="project" value="UniProtKB-KW"/>
</dbReference>
<evidence type="ECO:0000256" key="11">
    <source>
        <dbReference type="ARBA" id="ARBA00039108"/>
    </source>
</evidence>
<sequence>MSSCLLSLYVLTGCHVASRRCLPPAANRRVRARITGRSETPAGQLSREFGVRFTSISHVSYPAGVTQLTTAASIGRLVRDARKQRGLTQHELASLLSTSQSAIHRIESGNQNLSLEMINRIAQALESPLIVPGGRNAMNLSITGETALHGSITTRSSKNAAVALLCASLLNRGRTRLRGIAHIEEVNRLIEVLQSIGVQVTWSSDEADLTIVRPEVLDLANMDVSAARRTRSIIMFLGPLMHLADSFRLPYAGGCQLGARTVEPHMQALHAFGLDVIATEGYYNATALHSHPQHTIVLTERGDTVTENALMAAAMTPGETVLRNASPNYMVQDLCVFLMMLGVEIEGIGTTTLRIKGQAELNKDVTYTISEDPIEAMSLITAAVVTHSELTITRAPIEFLEIELAILHEMGLRFSIGQEYRSGNDFTRLVDITVKPSQLHAHEDKIHPMPFPGLNIDNLPFFAVIAATADGQTLIHDWVYENRAIHLLELTKLGANVQLLDPHRLNVIGPTAWRARDMVSPPALRPAVCILLAMLAARGESVLRDVYVINRGYEDLPTRLNNLGAEITQFFG</sequence>
<evidence type="ECO:0000256" key="10">
    <source>
        <dbReference type="ARBA" id="ARBA00038367"/>
    </source>
</evidence>
<evidence type="ECO:0000256" key="3">
    <source>
        <dbReference type="ARBA" id="ARBA00022490"/>
    </source>
</evidence>
<organism evidence="17">
    <name type="scientific">bioreactor metagenome</name>
    <dbReference type="NCBI Taxonomy" id="1076179"/>
    <lineage>
        <taxon>unclassified sequences</taxon>
        <taxon>metagenomes</taxon>
        <taxon>ecological metagenomes</taxon>
    </lineage>
</organism>
<dbReference type="CDD" id="cd01555">
    <property type="entry name" value="UdpNAET"/>
    <property type="match status" value="1"/>
</dbReference>
<evidence type="ECO:0000256" key="14">
    <source>
        <dbReference type="ARBA" id="ARBA00042842"/>
    </source>
</evidence>
<dbReference type="PANTHER" id="PTHR43783">
    <property type="entry name" value="UDP-N-ACETYLGLUCOSAMINE 1-CARBOXYVINYLTRANSFERASE"/>
    <property type="match status" value="1"/>
</dbReference>
<dbReference type="InterPro" id="IPR001986">
    <property type="entry name" value="Enolpyruvate_Tfrase_dom"/>
</dbReference>
<keyword evidence="3" id="KW-0963">Cytoplasm</keyword>
<dbReference type="GO" id="GO:0008360">
    <property type="term" value="P:regulation of cell shape"/>
    <property type="evidence" value="ECO:0007669"/>
    <property type="project" value="UniProtKB-KW"/>
</dbReference>
<dbReference type="GO" id="GO:0051301">
    <property type="term" value="P:cell division"/>
    <property type="evidence" value="ECO:0007669"/>
    <property type="project" value="UniProtKB-KW"/>
</dbReference>
<dbReference type="EMBL" id="VSSQ01003871">
    <property type="protein sequence ID" value="MPM22722.1"/>
    <property type="molecule type" value="Genomic_DNA"/>
</dbReference>
<dbReference type="CDD" id="cd00093">
    <property type="entry name" value="HTH_XRE"/>
    <property type="match status" value="1"/>
</dbReference>
<dbReference type="AlphaFoldDB" id="A0A644Y2F3"/>
<evidence type="ECO:0000256" key="13">
    <source>
        <dbReference type="ARBA" id="ARBA00042443"/>
    </source>
</evidence>
<dbReference type="GO" id="GO:0019277">
    <property type="term" value="P:UDP-N-acetylgalactosamine biosynthetic process"/>
    <property type="evidence" value="ECO:0007669"/>
    <property type="project" value="InterPro"/>
</dbReference>
<comment type="subcellular location">
    <subcellularLocation>
        <location evidence="1">Cytoplasm</location>
    </subcellularLocation>
</comment>
<reference evidence="17" key="1">
    <citation type="submission" date="2019-08" db="EMBL/GenBank/DDBJ databases">
        <authorList>
            <person name="Kucharzyk K."/>
            <person name="Murdoch R.W."/>
            <person name="Higgins S."/>
            <person name="Loffler F."/>
        </authorList>
    </citation>
    <scope>NUCLEOTIDE SEQUENCE</scope>
</reference>
<dbReference type="Pfam" id="PF00275">
    <property type="entry name" value="EPSP_synthase"/>
    <property type="match status" value="1"/>
</dbReference>
<keyword evidence="7" id="KW-0573">Peptidoglycan synthesis</keyword>